<dbReference type="Gene3D" id="3.90.1150.10">
    <property type="entry name" value="Aspartate Aminotransferase, domain 1"/>
    <property type="match status" value="1"/>
</dbReference>
<organism evidence="12 13">
    <name type="scientific">Candidatus Woykebacteria bacterium RIFCSPHIGHO2_01_FULL_39_12</name>
    <dbReference type="NCBI Taxonomy" id="1802599"/>
    <lineage>
        <taxon>Bacteria</taxon>
        <taxon>Candidatus Woykeibacteriota</taxon>
    </lineage>
</organism>
<sequence length="412" mass="44707">MNSSIKSQDPKVWQVIKQEEKRQKENINLIASENYASKAVREATGSVFTNKYSEGYPFKRYYAGNRFVDEIETLAIERAKKLFGVRFANVQGLSGSPANQAAYMALAEPGDIIMGLILSHGGHLTHGASVNFSGKIFKAVGYSVDPKTERIDFEEVEALAKKHKPKVIVAGFTAYPRVVNWKKFKEIADEVGAFLLADTSHITGLIIAGVHPSPVGIADVIMTTTHKTLRGPRGAILMTNDEEIAKKIDKSVFPGLQGGPHDNTTAAIAVALKEASNSSFKKYGKQIVKNAKALAESLSKGGLRLVSGGTDNHLVLIDLGSSGPSGKEVQTSLERVGIIVNKNTVPRETRKPFVTSGIRLGTPAVTTRGMKEQEMKKIGEMISFVVENLSDEKKCKIISKEVKALTAKFPVP</sequence>
<evidence type="ECO:0000256" key="4">
    <source>
        <dbReference type="ARBA" id="ARBA00011738"/>
    </source>
</evidence>
<dbReference type="InterPro" id="IPR015421">
    <property type="entry name" value="PyrdxlP-dep_Trfase_major"/>
</dbReference>
<dbReference type="UniPathway" id="UPA00288">
    <property type="reaction ID" value="UER01023"/>
</dbReference>
<dbReference type="InterPro" id="IPR015424">
    <property type="entry name" value="PyrdxlP-dep_Trfase"/>
</dbReference>
<dbReference type="PANTHER" id="PTHR11680:SF35">
    <property type="entry name" value="SERINE HYDROXYMETHYLTRANSFERASE 1"/>
    <property type="match status" value="1"/>
</dbReference>
<evidence type="ECO:0000259" key="11">
    <source>
        <dbReference type="Pfam" id="PF00464"/>
    </source>
</evidence>
<dbReference type="InterPro" id="IPR019798">
    <property type="entry name" value="Ser_HO-MeTrfase_PLP_BS"/>
</dbReference>
<evidence type="ECO:0000256" key="3">
    <source>
        <dbReference type="ARBA" id="ARBA00006376"/>
    </source>
</evidence>
<dbReference type="InterPro" id="IPR001085">
    <property type="entry name" value="Ser_HO-MeTrfase"/>
</dbReference>
<dbReference type="GO" id="GO:0008168">
    <property type="term" value="F:methyltransferase activity"/>
    <property type="evidence" value="ECO:0007669"/>
    <property type="project" value="UniProtKB-KW"/>
</dbReference>
<dbReference type="EC" id="2.1.2.1" evidence="9"/>
<dbReference type="PIRSF" id="PIRSF000412">
    <property type="entry name" value="SHMT"/>
    <property type="match status" value="1"/>
</dbReference>
<evidence type="ECO:0000256" key="1">
    <source>
        <dbReference type="ARBA" id="ARBA00001933"/>
    </source>
</evidence>
<feature type="modified residue" description="N6-(pyridoxal phosphate)lysine" evidence="9 10">
    <location>
        <position position="227"/>
    </location>
</feature>
<keyword evidence="9" id="KW-0028">Amino-acid biosynthesis</keyword>
<dbReference type="InterPro" id="IPR039429">
    <property type="entry name" value="SHMT-like_dom"/>
</dbReference>
<comment type="cofactor">
    <cofactor evidence="1 9 10">
        <name>pyridoxal 5'-phosphate</name>
        <dbReference type="ChEBI" id="CHEBI:597326"/>
    </cofactor>
</comment>
<protein>
    <recommendedName>
        <fullName evidence="9">Serine hydroxymethyltransferase</fullName>
        <shortName evidence="9">SHMT</shortName>
        <shortName evidence="9">Serine methylase</shortName>
        <ecNumber evidence="9">2.1.2.1</ecNumber>
    </recommendedName>
</protein>
<dbReference type="FunFam" id="3.40.640.10:FF:000001">
    <property type="entry name" value="Serine hydroxymethyltransferase"/>
    <property type="match status" value="1"/>
</dbReference>
<feature type="binding site" evidence="9">
    <location>
        <begin position="122"/>
        <end position="124"/>
    </location>
    <ligand>
        <name>(6S)-5,6,7,8-tetrahydrofolate</name>
        <dbReference type="ChEBI" id="CHEBI:57453"/>
    </ligand>
</feature>
<dbReference type="GO" id="GO:0035999">
    <property type="term" value="P:tetrahydrofolate interconversion"/>
    <property type="evidence" value="ECO:0007669"/>
    <property type="project" value="UniProtKB-UniRule"/>
</dbReference>
<dbReference type="PANTHER" id="PTHR11680">
    <property type="entry name" value="SERINE HYDROXYMETHYLTRANSFERASE"/>
    <property type="match status" value="1"/>
</dbReference>
<dbReference type="UniPathway" id="UPA00193"/>
<evidence type="ECO:0000256" key="8">
    <source>
        <dbReference type="ARBA" id="ARBA00022898"/>
    </source>
</evidence>
<evidence type="ECO:0000256" key="9">
    <source>
        <dbReference type="HAMAP-Rule" id="MF_00051"/>
    </source>
</evidence>
<comment type="catalytic activity">
    <reaction evidence="9">
        <text>(6R)-5,10-methylene-5,6,7,8-tetrahydrofolate + glycine + H2O = (6S)-5,6,7,8-tetrahydrofolate + L-serine</text>
        <dbReference type="Rhea" id="RHEA:15481"/>
        <dbReference type="ChEBI" id="CHEBI:15377"/>
        <dbReference type="ChEBI" id="CHEBI:15636"/>
        <dbReference type="ChEBI" id="CHEBI:33384"/>
        <dbReference type="ChEBI" id="CHEBI:57305"/>
        <dbReference type="ChEBI" id="CHEBI:57453"/>
        <dbReference type="EC" id="2.1.2.1"/>
    </reaction>
</comment>
<dbReference type="EMBL" id="MHCV01000045">
    <property type="protein sequence ID" value="OGY26906.1"/>
    <property type="molecule type" value="Genomic_DNA"/>
</dbReference>
<dbReference type="AlphaFoldDB" id="A0A1G1WGS8"/>
<reference evidence="12 13" key="1">
    <citation type="journal article" date="2016" name="Nat. Commun.">
        <title>Thousands of microbial genomes shed light on interconnected biogeochemical processes in an aquifer system.</title>
        <authorList>
            <person name="Anantharaman K."/>
            <person name="Brown C.T."/>
            <person name="Hug L.A."/>
            <person name="Sharon I."/>
            <person name="Castelle C.J."/>
            <person name="Probst A.J."/>
            <person name="Thomas B.C."/>
            <person name="Singh A."/>
            <person name="Wilkins M.J."/>
            <person name="Karaoz U."/>
            <person name="Brodie E.L."/>
            <person name="Williams K.H."/>
            <person name="Hubbard S.S."/>
            <person name="Banfield J.F."/>
        </authorList>
    </citation>
    <scope>NUCLEOTIDE SEQUENCE [LARGE SCALE GENOMIC DNA]</scope>
</reference>
<keyword evidence="5 9" id="KW-0963">Cytoplasm</keyword>
<dbReference type="PROSITE" id="PS00096">
    <property type="entry name" value="SHMT"/>
    <property type="match status" value="1"/>
</dbReference>
<accession>A0A1G1WGS8</accession>
<dbReference type="Pfam" id="PF00464">
    <property type="entry name" value="SHMT"/>
    <property type="match status" value="1"/>
</dbReference>
<feature type="site" description="Plays an important role in substrate specificity" evidence="9">
    <location>
        <position position="226"/>
    </location>
</feature>
<dbReference type="SUPFAM" id="SSF53383">
    <property type="entry name" value="PLP-dependent transferases"/>
    <property type="match status" value="1"/>
</dbReference>
<evidence type="ECO:0000256" key="6">
    <source>
        <dbReference type="ARBA" id="ARBA00022563"/>
    </source>
</evidence>
<dbReference type="GO" id="GO:0019264">
    <property type="term" value="P:glycine biosynthetic process from serine"/>
    <property type="evidence" value="ECO:0007669"/>
    <property type="project" value="UniProtKB-UniRule"/>
</dbReference>
<comment type="subunit">
    <text evidence="4 9">Homodimer.</text>
</comment>
<dbReference type="HAMAP" id="MF_00051">
    <property type="entry name" value="SHMT"/>
    <property type="match status" value="1"/>
</dbReference>
<dbReference type="InterPro" id="IPR015422">
    <property type="entry name" value="PyrdxlP-dep_Trfase_small"/>
</dbReference>
<name>A0A1G1WGS8_9BACT</name>
<proteinExistence type="inferred from homology"/>
<comment type="caution">
    <text evidence="12">The sequence shown here is derived from an EMBL/GenBank/DDBJ whole genome shotgun (WGS) entry which is preliminary data.</text>
</comment>
<feature type="binding site" evidence="9">
    <location>
        <position position="118"/>
    </location>
    <ligand>
        <name>(6S)-5,6,7,8-tetrahydrofolate</name>
        <dbReference type="ChEBI" id="CHEBI:57453"/>
    </ligand>
</feature>
<dbReference type="NCBIfam" id="NF000586">
    <property type="entry name" value="PRK00011.1"/>
    <property type="match status" value="1"/>
</dbReference>
<evidence type="ECO:0000256" key="7">
    <source>
        <dbReference type="ARBA" id="ARBA00022679"/>
    </source>
</evidence>
<comment type="subcellular location">
    <subcellularLocation>
        <location evidence="2 9">Cytoplasm</location>
    </subcellularLocation>
</comment>
<keyword evidence="12" id="KW-0489">Methyltransferase</keyword>
<dbReference type="GO" id="GO:0004372">
    <property type="term" value="F:glycine hydroxymethyltransferase activity"/>
    <property type="evidence" value="ECO:0007669"/>
    <property type="project" value="UniProtKB-UniRule"/>
</dbReference>
<comment type="similarity">
    <text evidence="3 9">Belongs to the SHMT family.</text>
</comment>
<gene>
    <name evidence="9 12" type="primary">glyA</name>
    <name evidence="12" type="ORF">A2864_02070</name>
</gene>
<comment type="caution">
    <text evidence="9">Lacks conserved residue(s) required for the propagation of feature annotation.</text>
</comment>
<dbReference type="CDD" id="cd00378">
    <property type="entry name" value="SHMT"/>
    <property type="match status" value="1"/>
</dbReference>
<keyword evidence="7 9" id="KW-0808">Transferase</keyword>
<comment type="pathway">
    <text evidence="9">One-carbon metabolism; tetrahydrofolate interconversion.</text>
</comment>
<dbReference type="GO" id="GO:0030170">
    <property type="term" value="F:pyridoxal phosphate binding"/>
    <property type="evidence" value="ECO:0007669"/>
    <property type="project" value="UniProtKB-UniRule"/>
</dbReference>
<dbReference type="GO" id="GO:0032259">
    <property type="term" value="P:methylation"/>
    <property type="evidence" value="ECO:0007669"/>
    <property type="project" value="UniProtKB-KW"/>
</dbReference>
<dbReference type="InterPro" id="IPR049943">
    <property type="entry name" value="Ser_HO-MeTrfase-like"/>
</dbReference>
<feature type="binding site" evidence="9">
    <location>
        <position position="242"/>
    </location>
    <ligand>
        <name>(6S)-5,6,7,8-tetrahydrofolate</name>
        <dbReference type="ChEBI" id="CHEBI:57453"/>
    </ligand>
</feature>
<dbReference type="Proteomes" id="UP000177900">
    <property type="component" value="Unassembled WGS sequence"/>
</dbReference>
<evidence type="ECO:0000256" key="2">
    <source>
        <dbReference type="ARBA" id="ARBA00004496"/>
    </source>
</evidence>
<feature type="domain" description="Serine hydroxymethyltransferase-like" evidence="11">
    <location>
        <begin position="6"/>
        <end position="382"/>
    </location>
</feature>
<comment type="pathway">
    <text evidence="9">Amino-acid biosynthesis; glycine biosynthesis; glycine from L-serine: step 1/1.</text>
</comment>
<dbReference type="GO" id="GO:0005829">
    <property type="term" value="C:cytosol"/>
    <property type="evidence" value="ECO:0007669"/>
    <property type="project" value="TreeGrafter"/>
</dbReference>
<evidence type="ECO:0000256" key="10">
    <source>
        <dbReference type="PIRSR" id="PIRSR000412-50"/>
    </source>
</evidence>
<dbReference type="Gene3D" id="3.40.640.10">
    <property type="entry name" value="Type I PLP-dependent aspartate aminotransferase-like (Major domain)"/>
    <property type="match status" value="1"/>
</dbReference>
<keyword evidence="6 9" id="KW-0554">One-carbon metabolism</keyword>
<evidence type="ECO:0000256" key="5">
    <source>
        <dbReference type="ARBA" id="ARBA00022490"/>
    </source>
</evidence>
<evidence type="ECO:0000313" key="13">
    <source>
        <dbReference type="Proteomes" id="UP000177900"/>
    </source>
</evidence>
<keyword evidence="8 9" id="KW-0663">Pyridoxal phosphate</keyword>
<evidence type="ECO:0000313" key="12">
    <source>
        <dbReference type="EMBL" id="OGY26906.1"/>
    </source>
</evidence>
<comment type="function">
    <text evidence="9">Catalyzes the reversible interconversion of serine and glycine with tetrahydrofolate (THF) serving as the one-carbon carrier. This reaction serves as the major source of one-carbon groups required for the biosynthesis of purines, thymidylate, methionine, and other important biomolecules. Also exhibits THF-independent aldolase activity toward beta-hydroxyamino acids, producing glycine and aldehydes, via a retro-aldol mechanism.</text>
</comment>